<dbReference type="Proteomes" id="UP000265916">
    <property type="component" value="Unassembled WGS sequence"/>
</dbReference>
<keyword evidence="3 5" id="KW-0227">DNA damage</keyword>
<evidence type="ECO:0000256" key="1">
    <source>
        <dbReference type="ARBA" id="ARBA00006082"/>
    </source>
</evidence>
<evidence type="ECO:0000256" key="3">
    <source>
        <dbReference type="ARBA" id="ARBA00022763"/>
    </source>
</evidence>
<evidence type="ECO:0000256" key="7">
    <source>
        <dbReference type="SAM" id="MobiDB-lite"/>
    </source>
</evidence>
<name>A0A3A1YNF8_9GAMM</name>
<keyword evidence="4 5" id="KW-0234">DNA repair</keyword>
<dbReference type="InterPro" id="IPR002099">
    <property type="entry name" value="MutL/Mlh/PMS"/>
</dbReference>
<dbReference type="Pfam" id="PF13589">
    <property type="entry name" value="HATPase_c_3"/>
    <property type="match status" value="1"/>
</dbReference>
<dbReference type="GO" id="GO:0032300">
    <property type="term" value="C:mismatch repair complex"/>
    <property type="evidence" value="ECO:0007669"/>
    <property type="project" value="InterPro"/>
</dbReference>
<evidence type="ECO:0000256" key="6">
    <source>
        <dbReference type="SAM" id="Coils"/>
    </source>
</evidence>
<dbReference type="InterPro" id="IPR014721">
    <property type="entry name" value="Ribsml_uS5_D2-typ_fold_subgr"/>
</dbReference>
<evidence type="ECO:0000256" key="4">
    <source>
        <dbReference type="ARBA" id="ARBA00023204"/>
    </source>
</evidence>
<comment type="similarity">
    <text evidence="1 5">Belongs to the DNA mismatch repair MutL/HexB family.</text>
</comment>
<dbReference type="InterPro" id="IPR038973">
    <property type="entry name" value="MutL/Mlh/Pms-like"/>
</dbReference>
<evidence type="ECO:0000256" key="5">
    <source>
        <dbReference type="HAMAP-Rule" id="MF_00149"/>
    </source>
</evidence>
<dbReference type="Gene3D" id="3.30.230.10">
    <property type="match status" value="1"/>
</dbReference>
<protein>
    <recommendedName>
        <fullName evidence="2 5">DNA mismatch repair protein MutL</fullName>
    </recommendedName>
</protein>
<feature type="region of interest" description="Disordered" evidence="7">
    <location>
        <begin position="631"/>
        <end position="650"/>
    </location>
</feature>
<dbReference type="Gene3D" id="3.30.565.10">
    <property type="entry name" value="Histidine kinase-like ATPase, C-terminal domain"/>
    <property type="match status" value="1"/>
</dbReference>
<gene>
    <name evidence="5" type="primary">mutL</name>
    <name evidence="9" type="ORF">CKF58_03390</name>
</gene>
<reference evidence="9 10" key="1">
    <citation type="submission" date="2017-08" db="EMBL/GenBank/DDBJ databases">
        <title>Reclassification of Bisgaard taxon 37 and 44.</title>
        <authorList>
            <person name="Christensen H."/>
        </authorList>
    </citation>
    <scope>NUCLEOTIDE SEQUENCE [LARGE SCALE GENOMIC DNA]</scope>
    <source>
        <strain evidence="9 10">111</strain>
    </source>
</reference>
<dbReference type="GO" id="GO:0016887">
    <property type="term" value="F:ATP hydrolysis activity"/>
    <property type="evidence" value="ECO:0007669"/>
    <property type="project" value="InterPro"/>
</dbReference>
<dbReference type="PANTHER" id="PTHR10073:SF12">
    <property type="entry name" value="DNA MISMATCH REPAIR PROTEIN MLH1"/>
    <property type="match status" value="1"/>
</dbReference>
<dbReference type="SUPFAM" id="SSF55874">
    <property type="entry name" value="ATPase domain of HSP90 chaperone/DNA topoisomerase II/histidine kinase"/>
    <property type="match status" value="1"/>
</dbReference>
<dbReference type="AlphaFoldDB" id="A0A3A1YNF8"/>
<dbReference type="EMBL" id="NRJG01000053">
    <property type="protein sequence ID" value="RIY38769.1"/>
    <property type="molecule type" value="Genomic_DNA"/>
</dbReference>
<sequence length="1085" mass="120506">MALIQVLPIQVANQIAAGEVVERPASIVKELVENSIDARATSIVVDINDGGKSLIRIRDNGSGIPKEQLDLALAPHATSKLRAIDDLATIVSYGFRGEALASISSVAKLTLTSHAAQADMAWQIYNQGKEYRTNSQPVAHPKGTTVEVAELFYNTPARQKFLKSSNVEFNHIEDLVSRMAIVRPHIDWTLTHNGKQRLRLPALAKEQYRERIMQVLPSYFSEHCIALKAQISQFNLRLELIVDLSSALSNKSSKIQYSYINDRMIKDKVVISAVKQAFEELFNNVNLNYILFLHIDSSAIDVNVHPAKAEVRFVDAHLVHSFIFQNLYVQLAKVKNFDPKIVDLVLNTRNEDRSLIDRQQLSEQDLEHLSAQAKGQTTLGFNHPSKTQTLNAKEQSLSSSSNKAATTNQHHAGNSNKQDKITQITNYLQGQNPTLQKSGAKPLNAEPTKQFAHLEQQFAELQKIRLPASLEQDDDEAQAPHSWQATIDHTKPIQTVSTLKTPENLTVPDLASLTEELFTLDRKHNEQDNQYAVSAEVKSSLTTENESSEQAFLFAKTNAAQTATATSDKDLIKNLELEEGRAENRGKDLSEDLAEDNQADLSEDLGDDLNEDTAAFAEIKRKLAAELAQVHEQSQTTTQPQTTASLHQLHSQAAKTSYDFNSAANITSSVAAAHAGKDSIYSRFAAELEAEDFACRKTEVAQKFGFIPSERSTQTLEVTATAEENTTSIATIATSTAATSDTKDSVQTATSVTTTNLQAQALALKPQLESWFAAKLNKVLEGSKVNTASQALTNLTAAQSNNEQADLDLQTTKLLSKQQALTLENLSDLKFILHNPTLQLASSNLLTMLAQNNLVVNPQAVYWLTPEVVTAYLNGLLQTDSANNAAKLLEQALEEQNKAYTQNIQFLTTQEQQTIWQYQNQVFLISNKEYCEVLAIHLQNLSKALQTWINGNEFAANQAITLLATQVSEQMLSQKQVLKASTSNLEQSAKAQNNKQVVKKDNKLDHKHNNQQEFTSTKQQILEAYWQEFKQLPNYLQQLAAFLQTDNLANPIIFKAMLNLVGSLNIIEDYELVIQQLKQGSFRIL</sequence>
<evidence type="ECO:0000256" key="2">
    <source>
        <dbReference type="ARBA" id="ARBA00021975"/>
    </source>
</evidence>
<evidence type="ECO:0000313" key="10">
    <source>
        <dbReference type="Proteomes" id="UP000265916"/>
    </source>
</evidence>
<feature type="compositionally biased region" description="Low complexity" evidence="7">
    <location>
        <begin position="633"/>
        <end position="643"/>
    </location>
</feature>
<dbReference type="CDD" id="cd16926">
    <property type="entry name" value="HATPase_MutL-MLH-PMS-like"/>
    <property type="match status" value="1"/>
</dbReference>
<dbReference type="GO" id="GO:0140664">
    <property type="term" value="F:ATP-dependent DNA damage sensor activity"/>
    <property type="evidence" value="ECO:0007669"/>
    <property type="project" value="InterPro"/>
</dbReference>
<comment type="caution">
    <text evidence="9">The sequence shown here is derived from an EMBL/GenBank/DDBJ whole genome shotgun (WGS) entry which is preliminary data.</text>
</comment>
<dbReference type="GO" id="GO:0006298">
    <property type="term" value="P:mismatch repair"/>
    <property type="evidence" value="ECO:0007669"/>
    <property type="project" value="UniProtKB-UniRule"/>
</dbReference>
<organism evidence="9 10">
    <name type="scientific">Psittacicella hinzii</name>
    <dbReference type="NCBI Taxonomy" id="2028575"/>
    <lineage>
        <taxon>Bacteria</taxon>
        <taxon>Pseudomonadati</taxon>
        <taxon>Pseudomonadota</taxon>
        <taxon>Gammaproteobacteria</taxon>
        <taxon>Pasteurellales</taxon>
        <taxon>Psittacicellaceae</taxon>
        <taxon>Psittacicella</taxon>
    </lineage>
</organism>
<feature type="coiled-coil region" evidence="6">
    <location>
        <begin position="879"/>
        <end position="910"/>
    </location>
</feature>
<keyword evidence="10" id="KW-1185">Reference proteome</keyword>
<comment type="function">
    <text evidence="5">This protein is involved in the repair of mismatches in DNA. It is required for dam-dependent methyl-directed DNA mismatch repair. May act as a 'molecular matchmaker', a protein that promotes the formation of a stable complex between two or more DNA-binding proteins in an ATP-dependent manner without itself being part of a final effector complex.</text>
</comment>
<dbReference type="InterPro" id="IPR013507">
    <property type="entry name" value="DNA_mismatch_S5_2-like"/>
</dbReference>
<dbReference type="SUPFAM" id="SSF54211">
    <property type="entry name" value="Ribosomal protein S5 domain 2-like"/>
    <property type="match status" value="1"/>
</dbReference>
<accession>A0A3A1YNF8</accession>
<evidence type="ECO:0000259" key="8">
    <source>
        <dbReference type="SMART" id="SM01340"/>
    </source>
</evidence>
<dbReference type="InterPro" id="IPR020667">
    <property type="entry name" value="DNA_mismatch_repair_MutL"/>
</dbReference>
<keyword evidence="6" id="KW-0175">Coiled coil</keyword>
<dbReference type="GO" id="GO:0030983">
    <property type="term" value="F:mismatched DNA binding"/>
    <property type="evidence" value="ECO:0007669"/>
    <property type="project" value="InterPro"/>
</dbReference>
<dbReference type="InterPro" id="IPR014762">
    <property type="entry name" value="DNA_mismatch_repair_CS"/>
</dbReference>
<dbReference type="InterPro" id="IPR036890">
    <property type="entry name" value="HATPase_C_sf"/>
</dbReference>
<feature type="domain" description="DNA mismatch repair protein S5" evidence="8">
    <location>
        <begin position="212"/>
        <end position="332"/>
    </location>
</feature>
<dbReference type="InterPro" id="IPR020568">
    <property type="entry name" value="Ribosomal_Su5_D2-typ_SF"/>
</dbReference>
<dbReference type="GO" id="GO:0005524">
    <property type="term" value="F:ATP binding"/>
    <property type="evidence" value="ECO:0007669"/>
    <property type="project" value="InterPro"/>
</dbReference>
<dbReference type="PROSITE" id="PS00058">
    <property type="entry name" value="DNA_MISMATCH_REPAIR_1"/>
    <property type="match status" value="1"/>
</dbReference>
<dbReference type="NCBIfam" id="TIGR00585">
    <property type="entry name" value="mutl"/>
    <property type="match status" value="1"/>
</dbReference>
<dbReference type="PANTHER" id="PTHR10073">
    <property type="entry name" value="DNA MISMATCH REPAIR PROTEIN MLH, PMS, MUTL"/>
    <property type="match status" value="1"/>
</dbReference>
<proteinExistence type="inferred from homology"/>
<feature type="region of interest" description="Disordered" evidence="7">
    <location>
        <begin position="376"/>
        <end position="418"/>
    </location>
</feature>
<dbReference type="HAMAP" id="MF_00149">
    <property type="entry name" value="DNA_mis_repair"/>
    <property type="match status" value="1"/>
</dbReference>
<dbReference type="FunFam" id="3.30.565.10:FF:000003">
    <property type="entry name" value="DNA mismatch repair endonuclease MutL"/>
    <property type="match status" value="1"/>
</dbReference>
<dbReference type="RefSeq" id="WP_119530975.1">
    <property type="nucleotide sequence ID" value="NZ_JBHSSP010000006.1"/>
</dbReference>
<dbReference type="SMART" id="SM01340">
    <property type="entry name" value="DNA_mis_repair"/>
    <property type="match status" value="1"/>
</dbReference>
<evidence type="ECO:0000313" key="9">
    <source>
        <dbReference type="EMBL" id="RIY38769.1"/>
    </source>
</evidence>
<dbReference type="OrthoDB" id="9763467at2"/>
<dbReference type="Pfam" id="PF01119">
    <property type="entry name" value="DNA_mis_repair"/>
    <property type="match status" value="1"/>
</dbReference>